<protein>
    <submittedName>
        <fullName evidence="1">Uncharacterized protein</fullName>
    </submittedName>
</protein>
<dbReference type="Proteomes" id="UP001556367">
    <property type="component" value="Unassembled WGS sequence"/>
</dbReference>
<keyword evidence="2" id="KW-1185">Reference proteome</keyword>
<name>A0ABR3JSW9_9AGAR</name>
<proteinExistence type="predicted"/>
<organism evidence="1 2">
    <name type="scientific">Hohenbuehelia grisea</name>
    <dbReference type="NCBI Taxonomy" id="104357"/>
    <lineage>
        <taxon>Eukaryota</taxon>
        <taxon>Fungi</taxon>
        <taxon>Dikarya</taxon>
        <taxon>Basidiomycota</taxon>
        <taxon>Agaricomycotina</taxon>
        <taxon>Agaricomycetes</taxon>
        <taxon>Agaricomycetidae</taxon>
        <taxon>Agaricales</taxon>
        <taxon>Pleurotineae</taxon>
        <taxon>Pleurotaceae</taxon>
        <taxon>Hohenbuehelia</taxon>
    </lineage>
</organism>
<reference evidence="2" key="1">
    <citation type="submission" date="2024-06" db="EMBL/GenBank/DDBJ databases">
        <title>Multi-omics analyses provide insights into the biosynthesis of the anticancer antibiotic pleurotin in Hohenbuehelia grisea.</title>
        <authorList>
            <person name="Weaver J.A."/>
            <person name="Alberti F."/>
        </authorList>
    </citation>
    <scope>NUCLEOTIDE SEQUENCE [LARGE SCALE GENOMIC DNA]</scope>
    <source>
        <strain evidence="2">T-177</strain>
    </source>
</reference>
<gene>
    <name evidence="1" type="ORF">HGRIS_013964</name>
</gene>
<sequence length="68" mass="7694">MFIAYKSLISGMFAYAQRSLSLAAPSDVFTSQETQDFIKYGHDHLSEYAQKFSNGNKELEVGIRARMP</sequence>
<accession>A0ABR3JSW9</accession>
<dbReference type="EMBL" id="JASNQZ010000003">
    <property type="protein sequence ID" value="KAL0958627.1"/>
    <property type="molecule type" value="Genomic_DNA"/>
</dbReference>
<evidence type="ECO:0000313" key="1">
    <source>
        <dbReference type="EMBL" id="KAL0958627.1"/>
    </source>
</evidence>
<comment type="caution">
    <text evidence="1">The sequence shown here is derived from an EMBL/GenBank/DDBJ whole genome shotgun (WGS) entry which is preliminary data.</text>
</comment>
<evidence type="ECO:0000313" key="2">
    <source>
        <dbReference type="Proteomes" id="UP001556367"/>
    </source>
</evidence>